<dbReference type="InterPro" id="IPR000727">
    <property type="entry name" value="T_SNARE_dom"/>
</dbReference>
<dbReference type="HOGENOM" id="CLU_061058_2_0_1"/>
<dbReference type="eggNOG" id="KOG3065">
    <property type="taxonomic scope" value="Eukaryota"/>
</dbReference>
<evidence type="ECO:0000259" key="5">
    <source>
        <dbReference type="PROSITE" id="PS50192"/>
    </source>
</evidence>
<dbReference type="FunFam" id="1.20.5.110:FF:000040">
    <property type="entry name" value="SNAP25 homologous protein SNAP33"/>
    <property type="match status" value="1"/>
</dbReference>
<keyword evidence="3" id="KW-0175">Coiled coil</keyword>
<dbReference type="SUPFAM" id="SSF58038">
    <property type="entry name" value="SNARE fusion complex"/>
    <property type="match status" value="1"/>
</dbReference>
<evidence type="ECO:0000313" key="6">
    <source>
        <dbReference type="EnsemblPlants" id="Bo3g004590.1"/>
    </source>
</evidence>
<dbReference type="PANTHER" id="PTHR19305:SF24">
    <property type="entry name" value="SNAP25 HOMOLOGOUS PROTEIN SNAP29"/>
    <property type="match status" value="1"/>
</dbReference>
<evidence type="ECO:0000256" key="4">
    <source>
        <dbReference type="SAM" id="MobiDB-lite"/>
    </source>
</evidence>
<dbReference type="Proteomes" id="UP000032141">
    <property type="component" value="Chromosome C3"/>
</dbReference>
<feature type="domain" description="T-SNARE coiled-coil homology" evidence="5">
    <location>
        <begin position="137"/>
        <end position="199"/>
    </location>
</feature>
<dbReference type="Gramene" id="Bo3g004590.1">
    <property type="protein sequence ID" value="Bo3g004590.1"/>
    <property type="gene ID" value="Bo3g004590"/>
</dbReference>
<dbReference type="PROSITE" id="PS50192">
    <property type="entry name" value="T_SNARE"/>
    <property type="match status" value="1"/>
</dbReference>
<dbReference type="Gene3D" id="1.20.5.110">
    <property type="match status" value="1"/>
</dbReference>
<dbReference type="OMA" id="TANHMEQ"/>
<evidence type="ECO:0000256" key="2">
    <source>
        <dbReference type="ARBA" id="ARBA00022927"/>
    </source>
</evidence>
<evidence type="ECO:0000313" key="7">
    <source>
        <dbReference type="Proteomes" id="UP000032141"/>
    </source>
</evidence>
<keyword evidence="7" id="KW-1185">Reference proteome</keyword>
<feature type="coiled-coil region" evidence="3">
    <location>
        <begin position="168"/>
        <end position="195"/>
    </location>
</feature>
<dbReference type="SMART" id="SM00397">
    <property type="entry name" value="t_SNARE"/>
    <property type="match status" value="1"/>
</dbReference>
<sequence length="202" mass="22973">MMMIVMRKDSLSSLKPSLNMDAKSRYRSEFRDCGGAENQSVQELESYAVYKCQETTKTVQGGEKLLGSLGGIFSRTWKPKKSRSITGPVITRVESPKRRVNHLETREKLGLNHFHKPQSRTPREPLPESPDAYQKLEVEKAKQDDGLADLSDLLSELKNMAVDMGTEIERQNNGLDHLQDDVDELNFRVKQSNQRALRLLGK</sequence>
<proteinExistence type="predicted"/>
<dbReference type="GO" id="GO:0005886">
    <property type="term" value="C:plasma membrane"/>
    <property type="evidence" value="ECO:0007669"/>
    <property type="project" value="TreeGrafter"/>
</dbReference>
<dbReference type="EnsemblPlants" id="Bo3g004590.1">
    <property type="protein sequence ID" value="Bo3g004590.1"/>
    <property type="gene ID" value="Bo3g004590"/>
</dbReference>
<evidence type="ECO:0000256" key="3">
    <source>
        <dbReference type="SAM" id="Coils"/>
    </source>
</evidence>
<accession>A0A0D3B074</accession>
<keyword evidence="2" id="KW-0653">Protein transport</keyword>
<reference evidence="6" key="2">
    <citation type="submission" date="2015-03" db="UniProtKB">
        <authorList>
            <consortium name="EnsemblPlants"/>
        </authorList>
    </citation>
    <scope>IDENTIFICATION</scope>
</reference>
<evidence type="ECO:0000256" key="1">
    <source>
        <dbReference type="ARBA" id="ARBA00022448"/>
    </source>
</evidence>
<keyword evidence="1" id="KW-0813">Transport</keyword>
<protein>
    <recommendedName>
        <fullName evidence="5">t-SNARE coiled-coil homology domain-containing protein</fullName>
    </recommendedName>
</protein>
<dbReference type="STRING" id="109376.A0A0D3B074"/>
<dbReference type="PANTHER" id="PTHR19305">
    <property type="entry name" value="SYNAPTOSOMAL ASSOCIATED PROTEIN"/>
    <property type="match status" value="1"/>
</dbReference>
<feature type="region of interest" description="Disordered" evidence="4">
    <location>
        <begin position="110"/>
        <end position="129"/>
    </location>
</feature>
<dbReference type="GO" id="GO:0015031">
    <property type="term" value="P:protein transport"/>
    <property type="evidence" value="ECO:0007669"/>
    <property type="project" value="UniProtKB-KW"/>
</dbReference>
<dbReference type="CDD" id="cd15841">
    <property type="entry name" value="SNARE_Qc"/>
    <property type="match status" value="1"/>
</dbReference>
<dbReference type="AlphaFoldDB" id="A0A0D3B074"/>
<organism evidence="6 7">
    <name type="scientific">Brassica oleracea var. oleracea</name>
    <dbReference type="NCBI Taxonomy" id="109376"/>
    <lineage>
        <taxon>Eukaryota</taxon>
        <taxon>Viridiplantae</taxon>
        <taxon>Streptophyta</taxon>
        <taxon>Embryophyta</taxon>
        <taxon>Tracheophyta</taxon>
        <taxon>Spermatophyta</taxon>
        <taxon>Magnoliopsida</taxon>
        <taxon>eudicotyledons</taxon>
        <taxon>Gunneridae</taxon>
        <taxon>Pentapetalae</taxon>
        <taxon>rosids</taxon>
        <taxon>malvids</taxon>
        <taxon>Brassicales</taxon>
        <taxon>Brassicaceae</taxon>
        <taxon>Brassiceae</taxon>
        <taxon>Brassica</taxon>
    </lineage>
</organism>
<reference evidence="6 7" key="1">
    <citation type="journal article" date="2014" name="Genome Biol.">
        <title>Transcriptome and methylome profiling reveals relics of genome dominance in the mesopolyploid Brassica oleracea.</title>
        <authorList>
            <person name="Parkin I.A."/>
            <person name="Koh C."/>
            <person name="Tang H."/>
            <person name="Robinson S.J."/>
            <person name="Kagale S."/>
            <person name="Clarke W.E."/>
            <person name="Town C.D."/>
            <person name="Nixon J."/>
            <person name="Krishnakumar V."/>
            <person name="Bidwell S.L."/>
            <person name="Denoeud F."/>
            <person name="Belcram H."/>
            <person name="Links M.G."/>
            <person name="Just J."/>
            <person name="Clarke C."/>
            <person name="Bender T."/>
            <person name="Huebert T."/>
            <person name="Mason A.S."/>
            <person name="Pires J.C."/>
            <person name="Barker G."/>
            <person name="Moore J."/>
            <person name="Walley P.G."/>
            <person name="Manoli S."/>
            <person name="Batley J."/>
            <person name="Edwards D."/>
            <person name="Nelson M.N."/>
            <person name="Wang X."/>
            <person name="Paterson A.H."/>
            <person name="King G."/>
            <person name="Bancroft I."/>
            <person name="Chalhoub B."/>
            <person name="Sharpe A.G."/>
        </authorList>
    </citation>
    <scope>NUCLEOTIDE SEQUENCE</scope>
    <source>
        <strain evidence="6 7">cv. TO1000</strain>
    </source>
</reference>
<name>A0A0D3B074_BRAOL</name>